<comment type="subcellular location">
    <subcellularLocation>
        <location evidence="1">Cell membrane</location>
        <topology evidence="1">Multi-pass membrane protein</topology>
    </subcellularLocation>
</comment>
<feature type="transmembrane region" description="Helical" evidence="8">
    <location>
        <begin position="72"/>
        <end position="94"/>
    </location>
</feature>
<keyword evidence="6 8" id="KW-1133">Transmembrane helix</keyword>
<dbReference type="Proteomes" id="UP000657006">
    <property type="component" value="Unassembled WGS sequence"/>
</dbReference>
<keyword evidence="5 8" id="KW-0812">Transmembrane</keyword>
<feature type="transmembrane region" description="Helical" evidence="8">
    <location>
        <begin position="12"/>
        <end position="36"/>
    </location>
</feature>
<accession>A0A926HXE5</accession>
<keyword evidence="10" id="KW-1185">Reference proteome</keyword>
<evidence type="ECO:0000256" key="6">
    <source>
        <dbReference type="ARBA" id="ARBA00022989"/>
    </source>
</evidence>
<gene>
    <name evidence="9" type="ORF">H8730_08980</name>
</gene>
<evidence type="ECO:0000256" key="7">
    <source>
        <dbReference type="ARBA" id="ARBA00023136"/>
    </source>
</evidence>
<evidence type="ECO:0000256" key="5">
    <source>
        <dbReference type="ARBA" id="ARBA00022692"/>
    </source>
</evidence>
<feature type="transmembrane region" description="Helical" evidence="8">
    <location>
        <begin position="255"/>
        <end position="281"/>
    </location>
</feature>
<comment type="caution">
    <text evidence="9">The sequence shown here is derived from an EMBL/GenBank/DDBJ whole genome shotgun (WGS) entry which is preliminary data.</text>
</comment>
<feature type="transmembrane region" description="Helical" evidence="8">
    <location>
        <begin position="152"/>
        <end position="177"/>
    </location>
</feature>
<evidence type="ECO:0000256" key="8">
    <source>
        <dbReference type="SAM" id="Phobius"/>
    </source>
</evidence>
<comment type="similarity">
    <text evidence="2">Belongs to the autoinducer-2 exporter (AI-2E) (TC 2.A.86) family.</text>
</comment>
<dbReference type="RefSeq" id="WP_177717931.1">
    <property type="nucleotide sequence ID" value="NZ_JACRSQ010000011.1"/>
</dbReference>
<evidence type="ECO:0000313" key="9">
    <source>
        <dbReference type="EMBL" id="MBC8543677.1"/>
    </source>
</evidence>
<dbReference type="GO" id="GO:0055085">
    <property type="term" value="P:transmembrane transport"/>
    <property type="evidence" value="ECO:0007669"/>
    <property type="project" value="TreeGrafter"/>
</dbReference>
<evidence type="ECO:0000256" key="1">
    <source>
        <dbReference type="ARBA" id="ARBA00004651"/>
    </source>
</evidence>
<organism evidence="9 10">
    <name type="scientific">Bianquea renquensis</name>
    <dbReference type="NCBI Taxonomy" id="2763661"/>
    <lineage>
        <taxon>Bacteria</taxon>
        <taxon>Bacillati</taxon>
        <taxon>Bacillota</taxon>
        <taxon>Clostridia</taxon>
        <taxon>Eubacteriales</taxon>
        <taxon>Bianqueaceae</taxon>
        <taxon>Bianquea</taxon>
    </lineage>
</organism>
<feature type="transmembrane region" description="Helical" evidence="8">
    <location>
        <begin position="222"/>
        <end position="243"/>
    </location>
</feature>
<proteinExistence type="inferred from homology"/>
<dbReference type="Pfam" id="PF01594">
    <property type="entry name" value="AI-2E_transport"/>
    <property type="match status" value="1"/>
</dbReference>
<evidence type="ECO:0000256" key="2">
    <source>
        <dbReference type="ARBA" id="ARBA00009773"/>
    </source>
</evidence>
<dbReference type="GO" id="GO:0005886">
    <property type="term" value="C:plasma membrane"/>
    <property type="evidence" value="ECO:0007669"/>
    <property type="project" value="UniProtKB-SubCell"/>
</dbReference>
<keyword evidence="7 8" id="KW-0472">Membrane</keyword>
<protein>
    <submittedName>
        <fullName evidence="9">AI-2E family transporter</fullName>
    </submittedName>
</protein>
<feature type="transmembrane region" description="Helical" evidence="8">
    <location>
        <begin position="319"/>
        <end position="352"/>
    </location>
</feature>
<keyword evidence="3" id="KW-0813">Transport</keyword>
<reference evidence="9" key="1">
    <citation type="submission" date="2020-08" db="EMBL/GenBank/DDBJ databases">
        <title>Genome public.</title>
        <authorList>
            <person name="Liu C."/>
            <person name="Sun Q."/>
        </authorList>
    </citation>
    <scope>NUCLEOTIDE SEQUENCE</scope>
    <source>
        <strain evidence="9">NSJ-32</strain>
    </source>
</reference>
<dbReference type="PANTHER" id="PTHR21716:SF53">
    <property type="entry name" value="PERMEASE PERM-RELATED"/>
    <property type="match status" value="1"/>
</dbReference>
<evidence type="ECO:0000256" key="4">
    <source>
        <dbReference type="ARBA" id="ARBA00022475"/>
    </source>
</evidence>
<dbReference type="InterPro" id="IPR002549">
    <property type="entry name" value="AI-2E-like"/>
</dbReference>
<feature type="transmembrane region" description="Helical" evidence="8">
    <location>
        <begin position="42"/>
        <end position="60"/>
    </location>
</feature>
<dbReference type="AlphaFoldDB" id="A0A926HXE5"/>
<evidence type="ECO:0000256" key="3">
    <source>
        <dbReference type="ARBA" id="ARBA00022448"/>
    </source>
</evidence>
<dbReference type="PANTHER" id="PTHR21716">
    <property type="entry name" value="TRANSMEMBRANE PROTEIN"/>
    <property type="match status" value="1"/>
</dbReference>
<name>A0A926HXE5_9FIRM</name>
<sequence length="384" mass="42175">MGFNRNHNRVGLLACVAGILLFARFLFHEGALQWLFNAGKPLMVALIIIYLLQPIVNWLSQNLHLPRALAVLVSYCFLLAILAFVVGTLIPAIVTNVAEILPKDYTALLDHIAAMPWIRNVIHSGLPQKLAQNIPELLSRYVSPLMKYSTNLLGSVASFFEVLSFFFLSLFMAYYALKDSSGLGCSIAKFLYKTIPVRVADRLLNFLEIINEALRNFITGKCIACFILGMIAYISILLVNLIFRLEIPYPGLFSFLIGITNIIPYIGPLLGALPCLLLSLFEGVPETIAVLAIIIAGQQLDNFLIGPKILGDLSGVSPFWVLASVTCGGLLFGGVGMILAVPAAQVACTLITEYQRSREPNSEGFLGQIPPRFSHLRPKVSRHS</sequence>
<keyword evidence="4" id="KW-1003">Cell membrane</keyword>
<dbReference type="EMBL" id="JACRSQ010000011">
    <property type="protein sequence ID" value="MBC8543677.1"/>
    <property type="molecule type" value="Genomic_DNA"/>
</dbReference>
<evidence type="ECO:0000313" key="10">
    <source>
        <dbReference type="Proteomes" id="UP000657006"/>
    </source>
</evidence>